<accession>A0A372NSI6</accession>
<organism evidence="4 5">
    <name type="scientific">Mucilaginibacter conchicola</name>
    <dbReference type="NCBI Taxonomy" id="2303333"/>
    <lineage>
        <taxon>Bacteria</taxon>
        <taxon>Pseudomonadati</taxon>
        <taxon>Bacteroidota</taxon>
        <taxon>Sphingobacteriia</taxon>
        <taxon>Sphingobacteriales</taxon>
        <taxon>Sphingobacteriaceae</taxon>
        <taxon>Mucilaginibacter</taxon>
    </lineage>
</organism>
<dbReference type="EMBL" id="QWDC01000002">
    <property type="protein sequence ID" value="RFZ92208.1"/>
    <property type="molecule type" value="Genomic_DNA"/>
</dbReference>
<evidence type="ECO:0000256" key="2">
    <source>
        <dbReference type="ARBA" id="ARBA00022840"/>
    </source>
</evidence>
<dbReference type="PANTHER" id="PTHR39206:SF1">
    <property type="entry name" value="SLL8004 PROTEIN"/>
    <property type="match status" value="1"/>
</dbReference>
<proteinExistence type="predicted"/>
<dbReference type="GO" id="GO:0016301">
    <property type="term" value="F:kinase activity"/>
    <property type="evidence" value="ECO:0007669"/>
    <property type="project" value="InterPro"/>
</dbReference>
<dbReference type="InterPro" id="IPR027417">
    <property type="entry name" value="P-loop_NTPase"/>
</dbReference>
<protein>
    <recommendedName>
        <fullName evidence="3">Zeta toxin domain-containing protein</fullName>
    </recommendedName>
</protein>
<dbReference type="Proteomes" id="UP000264217">
    <property type="component" value="Unassembled WGS sequence"/>
</dbReference>
<keyword evidence="2" id="KW-0067">ATP-binding</keyword>
<reference evidence="4 5" key="1">
    <citation type="submission" date="2018-08" db="EMBL/GenBank/DDBJ databases">
        <title>Mucilaginibacter sp. MYSH2.</title>
        <authorList>
            <person name="Seo T."/>
        </authorList>
    </citation>
    <scope>NUCLEOTIDE SEQUENCE [LARGE SCALE GENOMIC DNA]</scope>
    <source>
        <strain evidence="4 5">MYSH2</strain>
    </source>
</reference>
<keyword evidence="1" id="KW-0547">Nucleotide-binding</keyword>
<feature type="domain" description="Zeta toxin" evidence="3">
    <location>
        <begin position="2"/>
        <end position="168"/>
    </location>
</feature>
<dbReference type="InterPro" id="IPR010488">
    <property type="entry name" value="Zeta_toxin_domain"/>
</dbReference>
<dbReference type="RefSeq" id="WP_117391919.1">
    <property type="nucleotide sequence ID" value="NZ_QWDC01000002.1"/>
</dbReference>
<dbReference type="Pfam" id="PF06414">
    <property type="entry name" value="Zeta_toxin"/>
    <property type="match status" value="1"/>
</dbReference>
<name>A0A372NSI6_9SPHI</name>
<keyword evidence="5" id="KW-1185">Reference proteome</keyword>
<dbReference type="Gene3D" id="3.40.50.300">
    <property type="entry name" value="P-loop containing nucleotide triphosphate hydrolases"/>
    <property type="match status" value="1"/>
</dbReference>
<dbReference type="GO" id="GO:0005524">
    <property type="term" value="F:ATP binding"/>
    <property type="evidence" value="ECO:0007669"/>
    <property type="project" value="UniProtKB-KW"/>
</dbReference>
<sequence>MPEIVVIGGPNGSGKTTLTTHLVQRGRVKTDVINPDSIALNVFGSYDHHLKAARVALSDRASAIDQLNDLAFETTFSGSSEIRDVKTAKAKGYKATLYFIALQSVLDNIIRVEERKTNLGHNVNLEDVVRRYHKSRINLKAHLSLFDKAYLFDNSASVRSRVAIFENGRLIWSNPKHKNHPFYTDILNS</sequence>
<comment type="caution">
    <text evidence="4">The sequence shown here is derived from an EMBL/GenBank/DDBJ whole genome shotgun (WGS) entry which is preliminary data.</text>
</comment>
<dbReference type="AlphaFoldDB" id="A0A372NSI6"/>
<evidence type="ECO:0000256" key="1">
    <source>
        <dbReference type="ARBA" id="ARBA00022741"/>
    </source>
</evidence>
<dbReference type="OrthoDB" id="9791543at2"/>
<gene>
    <name evidence="4" type="ORF">D0C36_12270</name>
</gene>
<evidence type="ECO:0000313" key="5">
    <source>
        <dbReference type="Proteomes" id="UP000264217"/>
    </source>
</evidence>
<evidence type="ECO:0000259" key="3">
    <source>
        <dbReference type="Pfam" id="PF06414"/>
    </source>
</evidence>
<dbReference type="PANTHER" id="PTHR39206">
    <property type="entry name" value="SLL8004 PROTEIN"/>
    <property type="match status" value="1"/>
</dbReference>
<evidence type="ECO:0000313" key="4">
    <source>
        <dbReference type="EMBL" id="RFZ92208.1"/>
    </source>
</evidence>
<dbReference type="SUPFAM" id="SSF52540">
    <property type="entry name" value="P-loop containing nucleoside triphosphate hydrolases"/>
    <property type="match status" value="1"/>
</dbReference>